<feature type="region of interest" description="Disordered" evidence="1">
    <location>
        <begin position="30"/>
        <end position="63"/>
    </location>
</feature>
<reference evidence="3" key="2">
    <citation type="submission" date="2022-01" db="EMBL/GenBank/DDBJ databases">
        <authorList>
            <person name="Yamashiro T."/>
            <person name="Shiraishi A."/>
            <person name="Satake H."/>
            <person name="Nakayama K."/>
        </authorList>
    </citation>
    <scope>NUCLEOTIDE SEQUENCE</scope>
</reference>
<feature type="chain" id="PRO_5045591567" description="Secreted protein" evidence="2">
    <location>
        <begin position="27"/>
        <end position="162"/>
    </location>
</feature>
<dbReference type="Proteomes" id="UP001151760">
    <property type="component" value="Unassembled WGS sequence"/>
</dbReference>
<comment type="caution">
    <text evidence="3">The sequence shown here is derived from an EMBL/GenBank/DDBJ whole genome shotgun (WGS) entry which is preliminary data.</text>
</comment>
<feature type="compositionally biased region" description="Low complexity" evidence="1">
    <location>
        <begin position="36"/>
        <end position="49"/>
    </location>
</feature>
<gene>
    <name evidence="3" type="ORF">Tco_1041569</name>
</gene>
<protein>
    <recommendedName>
        <fullName evidence="5">Secreted protein</fullName>
    </recommendedName>
</protein>
<sequence>MSLPTPNRSLCFQMLIIFYFYMKAASGEHNSDDTTDIVTPTTTSNNTQKGKNKTNKNKGNGRGAKSNGFAGGVGFAVQIIHVVTVRRFFSMAKLIQLLSNSVMRHTAPSWCLLCNSCSSTSTYSSATNSRCSAVADAATSPNIPLGDTGTLRMLSPVGSTRK</sequence>
<evidence type="ECO:0000256" key="2">
    <source>
        <dbReference type="SAM" id="SignalP"/>
    </source>
</evidence>
<evidence type="ECO:0000313" key="3">
    <source>
        <dbReference type="EMBL" id="GJT74844.1"/>
    </source>
</evidence>
<evidence type="ECO:0000313" key="4">
    <source>
        <dbReference type="Proteomes" id="UP001151760"/>
    </source>
</evidence>
<proteinExistence type="predicted"/>
<evidence type="ECO:0008006" key="5">
    <source>
        <dbReference type="Google" id="ProtNLM"/>
    </source>
</evidence>
<dbReference type="EMBL" id="BQNB010018476">
    <property type="protein sequence ID" value="GJT74844.1"/>
    <property type="molecule type" value="Genomic_DNA"/>
</dbReference>
<keyword evidence="4" id="KW-1185">Reference proteome</keyword>
<reference evidence="3" key="1">
    <citation type="journal article" date="2022" name="Int. J. Mol. Sci.">
        <title>Draft Genome of Tanacetum Coccineum: Genomic Comparison of Closely Related Tanacetum-Family Plants.</title>
        <authorList>
            <person name="Yamashiro T."/>
            <person name="Shiraishi A."/>
            <person name="Nakayama K."/>
            <person name="Satake H."/>
        </authorList>
    </citation>
    <scope>NUCLEOTIDE SEQUENCE</scope>
</reference>
<accession>A0ABQ5GHA4</accession>
<evidence type="ECO:0000256" key="1">
    <source>
        <dbReference type="SAM" id="MobiDB-lite"/>
    </source>
</evidence>
<keyword evidence="2" id="KW-0732">Signal</keyword>
<organism evidence="3 4">
    <name type="scientific">Tanacetum coccineum</name>
    <dbReference type="NCBI Taxonomy" id="301880"/>
    <lineage>
        <taxon>Eukaryota</taxon>
        <taxon>Viridiplantae</taxon>
        <taxon>Streptophyta</taxon>
        <taxon>Embryophyta</taxon>
        <taxon>Tracheophyta</taxon>
        <taxon>Spermatophyta</taxon>
        <taxon>Magnoliopsida</taxon>
        <taxon>eudicotyledons</taxon>
        <taxon>Gunneridae</taxon>
        <taxon>Pentapetalae</taxon>
        <taxon>asterids</taxon>
        <taxon>campanulids</taxon>
        <taxon>Asterales</taxon>
        <taxon>Asteraceae</taxon>
        <taxon>Asteroideae</taxon>
        <taxon>Anthemideae</taxon>
        <taxon>Anthemidinae</taxon>
        <taxon>Tanacetum</taxon>
    </lineage>
</organism>
<feature type="signal peptide" evidence="2">
    <location>
        <begin position="1"/>
        <end position="26"/>
    </location>
</feature>
<name>A0ABQ5GHA4_9ASTR</name>